<evidence type="ECO:0000313" key="12">
    <source>
        <dbReference type="EMBL" id="CAA6808411.1"/>
    </source>
</evidence>
<dbReference type="UniPathway" id="UPA00048">
    <property type="reaction ID" value="UER00070"/>
</dbReference>
<feature type="region of interest" description="Regulatory domain" evidence="10">
    <location>
        <begin position="434"/>
        <end position="553"/>
    </location>
</feature>
<dbReference type="InterPro" id="IPR013709">
    <property type="entry name" value="2-isopropylmalate_synth_dimer"/>
</dbReference>
<dbReference type="NCBIfam" id="NF002991">
    <property type="entry name" value="PRK03739.1"/>
    <property type="match status" value="1"/>
</dbReference>
<dbReference type="GO" id="GO:0003985">
    <property type="term" value="F:acetyl-CoA C-acetyltransferase activity"/>
    <property type="evidence" value="ECO:0007669"/>
    <property type="project" value="UniProtKB-UniRule"/>
</dbReference>
<comment type="function">
    <text evidence="10">Catalyzes the condensation of the acetyl group of acetyl-CoA with 3-methyl-2-oxobutanoate (2-ketoisovalerate) to form 3-carboxy-3-hydroxy-4-methylpentanoate (2-isopropylmalate).</text>
</comment>
<keyword evidence="6 10" id="KW-0028">Amino-acid biosynthesis</keyword>
<dbReference type="SUPFAM" id="SSF89000">
    <property type="entry name" value="post-HMGL domain-like"/>
    <property type="match status" value="1"/>
</dbReference>
<dbReference type="PANTHER" id="PTHR46911:SF1">
    <property type="entry name" value="2-ISOPROPYLMALATE SYNTHASE"/>
    <property type="match status" value="1"/>
</dbReference>
<dbReference type="Gene3D" id="3.30.160.270">
    <property type="match status" value="1"/>
</dbReference>
<dbReference type="GO" id="GO:0003852">
    <property type="term" value="F:2-isopropylmalate synthase activity"/>
    <property type="evidence" value="ECO:0007669"/>
    <property type="project" value="UniProtKB-UniRule"/>
</dbReference>
<evidence type="ECO:0000256" key="3">
    <source>
        <dbReference type="ARBA" id="ARBA00009767"/>
    </source>
</evidence>
<dbReference type="PROSITE" id="PS00815">
    <property type="entry name" value="AIPM_HOMOCIT_SYNTH_1"/>
    <property type="match status" value="1"/>
</dbReference>
<evidence type="ECO:0000256" key="2">
    <source>
        <dbReference type="ARBA" id="ARBA00004689"/>
    </source>
</evidence>
<evidence type="ECO:0000256" key="7">
    <source>
        <dbReference type="ARBA" id="ARBA00022679"/>
    </source>
</evidence>
<dbReference type="SUPFAM" id="SSF110921">
    <property type="entry name" value="2-isopropylmalate synthase LeuA, allosteric (dimerisation) domain"/>
    <property type="match status" value="1"/>
</dbReference>
<evidence type="ECO:0000256" key="5">
    <source>
        <dbReference type="ARBA" id="ARBA00022430"/>
    </source>
</evidence>
<comment type="catalytic activity">
    <reaction evidence="1 10">
        <text>3-methyl-2-oxobutanoate + acetyl-CoA + H2O = (2S)-2-isopropylmalate + CoA + H(+)</text>
        <dbReference type="Rhea" id="RHEA:21524"/>
        <dbReference type="ChEBI" id="CHEBI:1178"/>
        <dbReference type="ChEBI" id="CHEBI:11851"/>
        <dbReference type="ChEBI" id="CHEBI:15377"/>
        <dbReference type="ChEBI" id="CHEBI:15378"/>
        <dbReference type="ChEBI" id="CHEBI:57287"/>
        <dbReference type="ChEBI" id="CHEBI:57288"/>
        <dbReference type="EC" id="2.3.3.13"/>
    </reaction>
</comment>
<evidence type="ECO:0000256" key="8">
    <source>
        <dbReference type="ARBA" id="ARBA00022723"/>
    </source>
</evidence>
<feature type="binding site" evidence="10">
    <location>
        <position position="241"/>
    </location>
    <ligand>
        <name>Mg(2+)</name>
        <dbReference type="ChEBI" id="CHEBI:18420"/>
    </ligand>
</feature>
<feature type="binding site" evidence="10">
    <location>
        <position position="277"/>
    </location>
    <ligand>
        <name>Mg(2+)</name>
        <dbReference type="ChEBI" id="CHEBI:18420"/>
    </ligand>
</feature>
<feature type="domain" description="Pyruvate carboxyltransferase" evidence="11">
    <location>
        <begin position="25"/>
        <end position="302"/>
    </location>
</feature>
<dbReference type="PANTHER" id="PTHR46911">
    <property type="match status" value="1"/>
</dbReference>
<feature type="binding site" evidence="10">
    <location>
        <position position="34"/>
    </location>
    <ligand>
        <name>Mg(2+)</name>
        <dbReference type="ChEBI" id="CHEBI:18420"/>
    </ligand>
</feature>
<comment type="similarity">
    <text evidence="3 10">Belongs to the alpha-IPM synthase/homocitrate synthase family. LeuA type 2 subfamily.</text>
</comment>
<dbReference type="EC" id="2.3.3.13" evidence="4 10"/>
<feature type="binding site" evidence="10">
    <location>
        <position position="243"/>
    </location>
    <ligand>
        <name>Mg(2+)</name>
        <dbReference type="ChEBI" id="CHEBI:18420"/>
    </ligand>
</feature>
<dbReference type="CDD" id="cd07942">
    <property type="entry name" value="DRE_TIM_LeuA"/>
    <property type="match status" value="1"/>
</dbReference>
<comment type="subcellular location">
    <subcellularLocation>
        <location evidence="10">Cytoplasm</location>
    </subcellularLocation>
</comment>
<dbReference type="GO" id="GO:0009098">
    <property type="term" value="P:L-leucine biosynthetic process"/>
    <property type="evidence" value="ECO:0007669"/>
    <property type="project" value="UniProtKB-UniRule"/>
</dbReference>
<name>A0A6S6SRT6_9BACT</name>
<comment type="cofactor">
    <cofactor evidence="10">
        <name>Mg(2+)</name>
        <dbReference type="ChEBI" id="CHEBI:18420"/>
    </cofactor>
</comment>
<dbReference type="PROSITE" id="PS50991">
    <property type="entry name" value="PYR_CT"/>
    <property type="match status" value="1"/>
</dbReference>
<dbReference type="InterPro" id="IPR005668">
    <property type="entry name" value="IPM_Synthase"/>
</dbReference>
<dbReference type="SMART" id="SM00917">
    <property type="entry name" value="LeuA_dimer"/>
    <property type="match status" value="1"/>
</dbReference>
<dbReference type="Pfam" id="PF00682">
    <property type="entry name" value="HMGL-like"/>
    <property type="match status" value="1"/>
</dbReference>
<dbReference type="SUPFAM" id="SSF51569">
    <property type="entry name" value="Aldolase"/>
    <property type="match status" value="1"/>
</dbReference>
<protein>
    <recommendedName>
        <fullName evidence="4 10">2-isopropylmalate synthase</fullName>
        <ecNumber evidence="4 10">2.3.3.13</ecNumber>
    </recommendedName>
    <alternativeName>
        <fullName evidence="10">Alpha-IPM synthase</fullName>
    </alternativeName>
    <alternativeName>
        <fullName evidence="10">Alpha-isopropylmalate synthase</fullName>
    </alternativeName>
</protein>
<dbReference type="InterPro" id="IPR013785">
    <property type="entry name" value="Aldolase_TIM"/>
</dbReference>
<organism evidence="12">
    <name type="scientific">uncultured Sulfurovum sp</name>
    <dbReference type="NCBI Taxonomy" id="269237"/>
    <lineage>
        <taxon>Bacteria</taxon>
        <taxon>Pseudomonadati</taxon>
        <taxon>Campylobacterota</taxon>
        <taxon>Epsilonproteobacteria</taxon>
        <taxon>Campylobacterales</taxon>
        <taxon>Sulfurovaceae</taxon>
        <taxon>Sulfurovum</taxon>
        <taxon>environmental samples</taxon>
    </lineage>
</organism>
<evidence type="ECO:0000256" key="6">
    <source>
        <dbReference type="ARBA" id="ARBA00022605"/>
    </source>
</evidence>
<gene>
    <name evidence="10" type="primary">leuA</name>
    <name evidence="12" type="ORF">HELGO_WM35364</name>
</gene>
<dbReference type="InterPro" id="IPR000891">
    <property type="entry name" value="PYR_CT"/>
</dbReference>
<keyword evidence="10" id="KW-0460">Magnesium</keyword>
<keyword evidence="7 10" id="KW-0808">Transferase</keyword>
<keyword evidence="9 10" id="KW-0100">Branched-chain amino acid biosynthesis</keyword>
<dbReference type="HAMAP" id="MF_00572">
    <property type="entry name" value="LeuA_type2"/>
    <property type="match status" value="1"/>
</dbReference>
<evidence type="ECO:0000256" key="1">
    <source>
        <dbReference type="ARBA" id="ARBA00000064"/>
    </source>
</evidence>
<dbReference type="Gene3D" id="3.20.20.70">
    <property type="entry name" value="Aldolase class I"/>
    <property type="match status" value="1"/>
</dbReference>
<comment type="subunit">
    <text evidence="10">Homodimer.</text>
</comment>
<keyword evidence="12" id="KW-0012">Acyltransferase</keyword>
<accession>A0A6S6SRT6</accession>
<dbReference type="InterPro" id="IPR036230">
    <property type="entry name" value="LeuA_allosteric_dom_sf"/>
</dbReference>
<reference evidence="12" key="1">
    <citation type="submission" date="2020-01" db="EMBL/GenBank/DDBJ databases">
        <authorList>
            <person name="Meier V. D."/>
            <person name="Meier V D."/>
        </authorList>
    </citation>
    <scope>NUCLEOTIDE SEQUENCE</scope>
    <source>
        <strain evidence="12">HLG_WM_MAG_01</strain>
    </source>
</reference>
<dbReference type="EMBL" id="CACVAS010000052">
    <property type="protein sequence ID" value="CAA6808411.1"/>
    <property type="molecule type" value="Genomic_DNA"/>
</dbReference>
<keyword evidence="10" id="KW-0963">Cytoplasm</keyword>
<evidence type="ECO:0000259" key="11">
    <source>
        <dbReference type="PROSITE" id="PS50991"/>
    </source>
</evidence>
<dbReference type="AlphaFoldDB" id="A0A6S6SRT6"/>
<sequence>MKYQKFNKINLPNRTWPNAEITKAPIWCSVDLRDGNQALIKPMSLEKKIHFFNLLVEVGFKEIEIGFPSASEVEYEFTRHLIENNLIPDDVSIQILTQAREHLIKKSAEAVRGAKNVIVHLYNPTSTMQREVVYNKSQDEIIDIALNGVKWIKQYFGDFEKDNRGAVRFEYSPESFTQTELDYAVNISNAVIEAWNPEGDEKMILNLPSTVESATPNIYADQIEYMSTNIVRRENVLISVHAHNDRGCAVASTELGLMAGADRVEGTLLGNGERTGNVDIVTVGLNMYTQGVDPELDFSNVDKIVQVVEEVNEIKTHIRHPYVGDLVYTAFSGSHQDAIKKGMAEQKEDDLWYVPYLPIDPKDVGRSYESIIQINSQSGKGGVAYILSSVFGYKVPKEMEPYVGKVIQEVSDKFDGVLSEEMIVKSFEQYFMNRENHYKVENLQMHIDKEETSIEGTFYMGETCSIQKHSAKGIIEAVGVVFERLGVAFEVVDYSEHALSKGKDAATVAYFGVKVEDEVYYGAGTGKNISYASVTALVSALNLSQRVYNTSKR</sequence>
<evidence type="ECO:0000256" key="4">
    <source>
        <dbReference type="ARBA" id="ARBA00012973"/>
    </source>
</evidence>
<keyword evidence="8 10" id="KW-0479">Metal-binding</keyword>
<dbReference type="PROSITE" id="PS00816">
    <property type="entry name" value="AIPM_HOMOCIT_SYNTH_2"/>
    <property type="match status" value="1"/>
</dbReference>
<evidence type="ECO:0000256" key="9">
    <source>
        <dbReference type="ARBA" id="ARBA00023304"/>
    </source>
</evidence>
<dbReference type="GO" id="GO:0005737">
    <property type="term" value="C:cytoplasm"/>
    <property type="evidence" value="ECO:0007669"/>
    <property type="project" value="UniProtKB-SubCell"/>
</dbReference>
<dbReference type="GO" id="GO:0000287">
    <property type="term" value="F:magnesium ion binding"/>
    <property type="evidence" value="ECO:0007669"/>
    <property type="project" value="UniProtKB-UniRule"/>
</dbReference>
<dbReference type="Pfam" id="PF08502">
    <property type="entry name" value="LeuA_dimer"/>
    <property type="match status" value="1"/>
</dbReference>
<dbReference type="InterPro" id="IPR002034">
    <property type="entry name" value="AIPM/Hcit_synth_CS"/>
</dbReference>
<dbReference type="InterPro" id="IPR054692">
    <property type="entry name" value="LeuA-like_post-cat"/>
</dbReference>
<dbReference type="Pfam" id="PF22615">
    <property type="entry name" value="IPMS_D2"/>
    <property type="match status" value="1"/>
</dbReference>
<proteinExistence type="inferred from homology"/>
<evidence type="ECO:0000256" key="10">
    <source>
        <dbReference type="HAMAP-Rule" id="MF_00572"/>
    </source>
</evidence>
<dbReference type="InterPro" id="IPR039371">
    <property type="entry name" value="LeuA_N_DRE-TIM"/>
</dbReference>
<comment type="pathway">
    <text evidence="2 10">Amino-acid biosynthesis; L-leucine biosynthesis; L-leucine from 3-methyl-2-oxobutanoate: step 1/4.</text>
</comment>
<keyword evidence="5 10" id="KW-0432">Leucine biosynthesis</keyword>